<proteinExistence type="predicted"/>
<dbReference type="OrthoDB" id="266718at2759"/>
<name>A0A0C9WYH2_9AGAR</name>
<keyword evidence="3" id="KW-1185">Reference proteome</keyword>
<dbReference type="EMBL" id="KN839193">
    <property type="protein sequence ID" value="KIJ90421.1"/>
    <property type="molecule type" value="Genomic_DNA"/>
</dbReference>
<feature type="compositionally biased region" description="Polar residues" evidence="1">
    <location>
        <begin position="1"/>
        <end position="14"/>
    </location>
</feature>
<feature type="region of interest" description="Disordered" evidence="1">
    <location>
        <begin position="1"/>
        <end position="21"/>
    </location>
</feature>
<organism evidence="2 3">
    <name type="scientific">Laccaria amethystina LaAM-08-1</name>
    <dbReference type="NCBI Taxonomy" id="1095629"/>
    <lineage>
        <taxon>Eukaryota</taxon>
        <taxon>Fungi</taxon>
        <taxon>Dikarya</taxon>
        <taxon>Basidiomycota</taxon>
        <taxon>Agaricomycotina</taxon>
        <taxon>Agaricomycetes</taxon>
        <taxon>Agaricomycetidae</taxon>
        <taxon>Agaricales</taxon>
        <taxon>Agaricineae</taxon>
        <taxon>Hydnangiaceae</taxon>
        <taxon>Laccaria</taxon>
    </lineage>
</organism>
<evidence type="ECO:0000256" key="1">
    <source>
        <dbReference type="SAM" id="MobiDB-lite"/>
    </source>
</evidence>
<dbReference type="Proteomes" id="UP000054477">
    <property type="component" value="Unassembled WGS sequence"/>
</dbReference>
<protein>
    <submittedName>
        <fullName evidence="2">Uncharacterized protein</fullName>
    </submittedName>
</protein>
<dbReference type="AlphaFoldDB" id="A0A0C9WYH2"/>
<reference evidence="2 3" key="1">
    <citation type="submission" date="2014-04" db="EMBL/GenBank/DDBJ databases">
        <authorList>
            <consortium name="DOE Joint Genome Institute"/>
            <person name="Kuo A."/>
            <person name="Kohler A."/>
            <person name="Nagy L.G."/>
            <person name="Floudas D."/>
            <person name="Copeland A."/>
            <person name="Barry K.W."/>
            <person name="Cichocki N."/>
            <person name="Veneault-Fourrey C."/>
            <person name="LaButti K."/>
            <person name="Lindquist E.A."/>
            <person name="Lipzen A."/>
            <person name="Lundell T."/>
            <person name="Morin E."/>
            <person name="Murat C."/>
            <person name="Sun H."/>
            <person name="Tunlid A."/>
            <person name="Henrissat B."/>
            <person name="Grigoriev I.V."/>
            <person name="Hibbett D.S."/>
            <person name="Martin F."/>
            <person name="Nordberg H.P."/>
            <person name="Cantor M.N."/>
            <person name="Hua S.X."/>
        </authorList>
    </citation>
    <scope>NUCLEOTIDE SEQUENCE [LARGE SCALE GENOMIC DNA]</scope>
    <source>
        <strain evidence="2 3">LaAM-08-1</strain>
    </source>
</reference>
<evidence type="ECO:0000313" key="3">
    <source>
        <dbReference type="Proteomes" id="UP000054477"/>
    </source>
</evidence>
<gene>
    <name evidence="2" type="ORF">K443DRAFT_15258</name>
</gene>
<dbReference type="HOGENOM" id="CLU_1337691_0_0_1"/>
<evidence type="ECO:0000313" key="2">
    <source>
        <dbReference type="EMBL" id="KIJ90421.1"/>
    </source>
</evidence>
<sequence length="205" mass="22749">MPPNGSNLMSSTPSGIRDSFSRQPTDQLWNLVIRHGLLKQCLPVGLIFPQAYLDQDPSQTIVINLTVPDVQSGPDTSNIMPPHTPASPQSPRYGPSETTAFIVEPSSPTTEAPLHIQAYSQDDNNSDPGGTWIKARRVYKKVRGIKFADDSWAPHPPPEDVYECLEEFFREHDLDKLVIEARLASLPGYLSSGDRLAQHREGFLC</sequence>
<accession>A0A0C9WYH2</accession>
<feature type="region of interest" description="Disordered" evidence="1">
    <location>
        <begin position="72"/>
        <end position="95"/>
    </location>
</feature>
<reference evidence="3" key="2">
    <citation type="submission" date="2015-01" db="EMBL/GenBank/DDBJ databases">
        <title>Evolutionary Origins and Diversification of the Mycorrhizal Mutualists.</title>
        <authorList>
            <consortium name="DOE Joint Genome Institute"/>
            <consortium name="Mycorrhizal Genomics Consortium"/>
            <person name="Kohler A."/>
            <person name="Kuo A."/>
            <person name="Nagy L.G."/>
            <person name="Floudas D."/>
            <person name="Copeland A."/>
            <person name="Barry K.W."/>
            <person name="Cichocki N."/>
            <person name="Veneault-Fourrey C."/>
            <person name="LaButti K."/>
            <person name="Lindquist E.A."/>
            <person name="Lipzen A."/>
            <person name="Lundell T."/>
            <person name="Morin E."/>
            <person name="Murat C."/>
            <person name="Riley R."/>
            <person name="Ohm R."/>
            <person name="Sun H."/>
            <person name="Tunlid A."/>
            <person name="Henrissat B."/>
            <person name="Grigoriev I.V."/>
            <person name="Hibbett D.S."/>
            <person name="Martin F."/>
        </authorList>
    </citation>
    <scope>NUCLEOTIDE SEQUENCE [LARGE SCALE GENOMIC DNA]</scope>
    <source>
        <strain evidence="3">LaAM-08-1</strain>
    </source>
</reference>